<evidence type="ECO:0000313" key="2">
    <source>
        <dbReference type="Proteomes" id="UP000032874"/>
    </source>
</evidence>
<dbReference type="STRING" id="55207.KP22_15850"/>
<reference evidence="1 2" key="1">
    <citation type="submission" date="2014-08" db="EMBL/GenBank/DDBJ databases">
        <title>Genome sequences of NCPPB Pectobacterium isolates.</title>
        <authorList>
            <person name="Glover R.H."/>
            <person name="Sapp M."/>
            <person name="Elphinstone J."/>
        </authorList>
    </citation>
    <scope>NUCLEOTIDE SEQUENCE [LARGE SCALE GENOMIC DNA]</scope>
    <source>
        <strain evidence="1 2">NCPPB 2795</strain>
    </source>
</reference>
<protein>
    <submittedName>
        <fullName evidence="1">Head-tail adaptor</fullName>
    </submittedName>
</protein>
<dbReference type="AlphaFoldDB" id="A0A093RK99"/>
<dbReference type="InterPro" id="IPR038666">
    <property type="entry name" value="SSP1_head-tail_sf"/>
</dbReference>
<dbReference type="InterPro" id="IPR008767">
    <property type="entry name" value="Phage_SPP1_head-tail_adaptor"/>
</dbReference>
<comment type="caution">
    <text evidence="1">The sequence shown here is derived from an EMBL/GenBank/DDBJ whole genome shotgun (WGS) entry which is preliminary data.</text>
</comment>
<evidence type="ECO:0000313" key="1">
    <source>
        <dbReference type="EMBL" id="KFX03547.1"/>
    </source>
</evidence>
<dbReference type="EMBL" id="JQHM01000008">
    <property type="protein sequence ID" value="KFX03547.1"/>
    <property type="molecule type" value="Genomic_DNA"/>
</dbReference>
<dbReference type="Proteomes" id="UP000032874">
    <property type="component" value="Unassembled WGS sequence"/>
</dbReference>
<name>A0A093RK99_9GAMM</name>
<dbReference type="RefSeq" id="WP_039325122.1">
    <property type="nucleotide sequence ID" value="NZ_JQHM01000008.1"/>
</dbReference>
<accession>A0A093RK99</accession>
<dbReference type="Pfam" id="PF05521">
    <property type="entry name" value="Phage_HCP"/>
    <property type="match status" value="1"/>
</dbReference>
<dbReference type="Gene3D" id="2.40.10.270">
    <property type="entry name" value="Bacteriophage SPP1 head-tail adaptor protein"/>
    <property type="match status" value="1"/>
</dbReference>
<sequence length="112" mass="12678">MRAGGLRHRVTIQHFTTIRDSSGQPIKTWRDVATVWAQVTGINGRELISAGAEMAEVSFRVWMRYRADVTSANRLIWQQKGREAMAYNIVSAIPDEAFTRLELLCKGGVKRD</sequence>
<dbReference type="eggNOG" id="COG5614">
    <property type="taxonomic scope" value="Bacteria"/>
</dbReference>
<gene>
    <name evidence="1" type="ORF">KP22_15850</name>
</gene>
<organism evidence="1 2">
    <name type="scientific">Pectobacterium betavasculorum</name>
    <dbReference type="NCBI Taxonomy" id="55207"/>
    <lineage>
        <taxon>Bacteria</taxon>
        <taxon>Pseudomonadati</taxon>
        <taxon>Pseudomonadota</taxon>
        <taxon>Gammaproteobacteria</taxon>
        <taxon>Enterobacterales</taxon>
        <taxon>Pectobacteriaceae</taxon>
        <taxon>Pectobacterium</taxon>
    </lineage>
</organism>
<dbReference type="NCBIfam" id="TIGR01563">
    <property type="entry name" value="gp16_SPP1"/>
    <property type="match status" value="1"/>
</dbReference>
<proteinExistence type="predicted"/>